<dbReference type="EMBL" id="JAUHMF010000002">
    <property type="protein sequence ID" value="MDT8898428.1"/>
    <property type="molecule type" value="Genomic_DNA"/>
</dbReference>
<feature type="transmembrane region" description="Helical" evidence="7">
    <location>
        <begin position="271"/>
        <end position="294"/>
    </location>
</feature>
<gene>
    <name evidence="9" type="ORF">QYE77_09125</name>
</gene>
<dbReference type="Proteomes" id="UP001254165">
    <property type="component" value="Unassembled WGS sequence"/>
</dbReference>
<reference evidence="9 10" key="1">
    <citation type="submission" date="2023-07" db="EMBL/GenBank/DDBJ databases">
        <title>Novel species of Thermanaerothrix with wide hydrolytic capabilities.</title>
        <authorList>
            <person name="Zayulina K.S."/>
            <person name="Podosokorskaya O.A."/>
            <person name="Elcheninov A.G."/>
        </authorList>
    </citation>
    <scope>NUCLEOTIDE SEQUENCE [LARGE SCALE GENOMIC DNA]</scope>
    <source>
        <strain evidence="9 10">4228-RoL</strain>
    </source>
</reference>
<dbReference type="InterPro" id="IPR035906">
    <property type="entry name" value="MetI-like_sf"/>
</dbReference>
<keyword evidence="10" id="KW-1185">Reference proteome</keyword>
<evidence type="ECO:0000256" key="1">
    <source>
        <dbReference type="ARBA" id="ARBA00004651"/>
    </source>
</evidence>
<feature type="transmembrane region" description="Helical" evidence="7">
    <location>
        <begin position="646"/>
        <end position="664"/>
    </location>
</feature>
<evidence type="ECO:0000256" key="3">
    <source>
        <dbReference type="ARBA" id="ARBA00022475"/>
    </source>
</evidence>
<keyword evidence="2 7" id="KW-0813">Transport</keyword>
<dbReference type="PROSITE" id="PS50928">
    <property type="entry name" value="ABC_TM1"/>
    <property type="match status" value="2"/>
</dbReference>
<keyword evidence="3" id="KW-1003">Cell membrane</keyword>
<proteinExistence type="inferred from homology"/>
<evidence type="ECO:0000256" key="6">
    <source>
        <dbReference type="ARBA" id="ARBA00023136"/>
    </source>
</evidence>
<feature type="domain" description="ABC transmembrane type-1" evidence="8">
    <location>
        <begin position="452"/>
        <end position="664"/>
    </location>
</feature>
<comment type="subcellular location">
    <subcellularLocation>
        <location evidence="1 7">Cell membrane</location>
        <topology evidence="1 7">Multi-pass membrane protein</topology>
    </subcellularLocation>
</comment>
<dbReference type="PANTHER" id="PTHR43386:SF1">
    <property type="entry name" value="D,D-DIPEPTIDE TRANSPORT SYSTEM PERMEASE PROTEIN DDPC-RELATED"/>
    <property type="match status" value="1"/>
</dbReference>
<dbReference type="CDD" id="cd06261">
    <property type="entry name" value="TM_PBP2"/>
    <property type="match status" value="2"/>
</dbReference>
<dbReference type="SUPFAM" id="SSF161098">
    <property type="entry name" value="MetI-like"/>
    <property type="match status" value="2"/>
</dbReference>
<dbReference type="Gene3D" id="3.40.630.10">
    <property type="entry name" value="Zn peptidases"/>
    <property type="match status" value="2"/>
</dbReference>
<feature type="transmembrane region" description="Helical" evidence="7">
    <location>
        <begin position="93"/>
        <end position="114"/>
    </location>
</feature>
<organism evidence="9 10">
    <name type="scientific">Thermanaerothrix solaris</name>
    <dbReference type="NCBI Taxonomy" id="3058434"/>
    <lineage>
        <taxon>Bacteria</taxon>
        <taxon>Bacillati</taxon>
        <taxon>Chloroflexota</taxon>
        <taxon>Anaerolineae</taxon>
        <taxon>Anaerolineales</taxon>
        <taxon>Anaerolineaceae</taxon>
        <taxon>Thermanaerothrix</taxon>
    </lineage>
</organism>
<dbReference type="Pfam" id="PF00528">
    <property type="entry name" value="BPD_transp_1"/>
    <property type="match status" value="2"/>
</dbReference>
<dbReference type="PANTHER" id="PTHR43386">
    <property type="entry name" value="OLIGOPEPTIDE TRANSPORT SYSTEM PERMEASE PROTEIN APPC"/>
    <property type="match status" value="1"/>
</dbReference>
<evidence type="ECO:0000256" key="2">
    <source>
        <dbReference type="ARBA" id="ARBA00022448"/>
    </source>
</evidence>
<feature type="transmembrane region" description="Helical" evidence="7">
    <location>
        <begin position="225"/>
        <end position="251"/>
    </location>
</feature>
<evidence type="ECO:0000256" key="7">
    <source>
        <dbReference type="RuleBase" id="RU363032"/>
    </source>
</evidence>
<sequence length="1176" mass="127978">MNSQSNASYLGRNLLRRLGEAALTLLVIAYLTIFGLLLAERGRSGLPAQPLQTAAEALVNLVNYLLHHPTSYVWSRQDIPAAHLVLSLFARSAGLLGVALGVALLLGLPLGVVMASRRGLGRMAMLVLSILGISTPSFLLAMLLWVLNITLYRRLGLPPLPPTGFGWDAHLLMPALVLAMRPLAQIAQVTSVALTEVMGQDFIRLAQAKGVPTRTIRTRHALRSILVPVFTTAATSLRFSLATLPVVEFFFVWPGVGLTLIEAIRAAQIPLVTDFILLLGLFFLLVNLMVEFLYPWLDPRLRQNGLPPEEERSTWSQQWAEVKATLRDLLRRLNPRRERGERPTLPPLPTRSIQTWARLEAPYATTRQARRRWWLQRLAGNPALILGTVLVLGWLGIMLWGPQLTPASPYQIHGVMMIEGKIGAPPYPPSAVFPWGTDHIGRDIQALVLYGARTTLMLAFWGMLARLGLGTGLGLLAGWWQNSWLDRLVRRAVGVWAAFPLTLFAMIIIQALGIQQGTWVFIAAICLVGWGEIAQAVRSQVLSLKPRPFIEAARVLGAGSGRILLYHILPQLFPTLIVMAVLEMGGVLMLLAELGFLNIFLGGGFQLTIAEAGRMMPVIARFSDVPEWAALLANIRDWWRSYPWMAWYPGAAFFLAIVAFNLWGEGLRRLLEETHLNLARLFNRYVVAGVAVIAVLLGWALNTTTPLSQYRSVAVQFDPQRALAHIRALTAPQMGGRETGTPGAEFAARYIADQMAAIGLLPAGENDTYIQTLVNPRPHLEQPPTLEILDANGRSVLSFVYHQDFNERVVPFPCAGVAEGPVVGLVTAAEPGTGDDPYGLGQHHLRDRIILVRAADFEHLSPEVDAGILVVAEDAADLQRRDLFPQVMRGLCRHPVMWISPQTAETLLATAGSSLAQLEALAADLKAGQSAVTAAGATVRMLILPRYSDDTSEAYYNVIGYLPGSGADVALPGGKNLDHYVVMVGAYYDGLGIAPDGTRYPGANDNASGVATLLELARLLKESPYQPKRTVVFVAWAGGERREGLSVVNVMNAKTGFSSLTVETVLELSGVAAGTGKRIALGEGSSYRLVKLIERAAARVGVGVTTRGRGPHTGLPIEAGFGGRSALSAYISWDGSDALAHTPQDDMSHLDPERLRKVGQTMALTLLMLSREVGGW</sequence>
<accession>A0ABU3NQD9</accession>
<feature type="transmembrane region" description="Helical" evidence="7">
    <location>
        <begin position="126"/>
        <end position="151"/>
    </location>
</feature>
<feature type="transmembrane region" description="Helical" evidence="7">
    <location>
        <begin position="492"/>
        <end position="512"/>
    </location>
</feature>
<evidence type="ECO:0000313" key="9">
    <source>
        <dbReference type="EMBL" id="MDT8898428.1"/>
    </source>
</evidence>
<feature type="transmembrane region" description="Helical" evidence="7">
    <location>
        <begin position="21"/>
        <end position="39"/>
    </location>
</feature>
<evidence type="ECO:0000256" key="4">
    <source>
        <dbReference type="ARBA" id="ARBA00022692"/>
    </source>
</evidence>
<dbReference type="RefSeq" id="WP_315625087.1">
    <property type="nucleotide sequence ID" value="NZ_JAUHMF010000002.1"/>
</dbReference>
<evidence type="ECO:0000259" key="8">
    <source>
        <dbReference type="PROSITE" id="PS50928"/>
    </source>
</evidence>
<feature type="domain" description="ABC transmembrane type-1" evidence="8">
    <location>
        <begin position="89"/>
        <end position="294"/>
    </location>
</feature>
<keyword evidence="5 7" id="KW-1133">Transmembrane helix</keyword>
<dbReference type="SUPFAM" id="SSF53187">
    <property type="entry name" value="Zn-dependent exopeptidases"/>
    <property type="match status" value="1"/>
</dbReference>
<evidence type="ECO:0000313" key="10">
    <source>
        <dbReference type="Proteomes" id="UP001254165"/>
    </source>
</evidence>
<dbReference type="Pfam" id="PF04389">
    <property type="entry name" value="Peptidase_M28"/>
    <property type="match status" value="1"/>
</dbReference>
<dbReference type="InterPro" id="IPR000515">
    <property type="entry name" value="MetI-like"/>
</dbReference>
<dbReference type="Gene3D" id="1.10.3720.10">
    <property type="entry name" value="MetI-like"/>
    <property type="match status" value="2"/>
</dbReference>
<evidence type="ECO:0000256" key="5">
    <source>
        <dbReference type="ARBA" id="ARBA00022989"/>
    </source>
</evidence>
<dbReference type="InterPro" id="IPR007484">
    <property type="entry name" value="Peptidase_M28"/>
</dbReference>
<feature type="transmembrane region" description="Helical" evidence="7">
    <location>
        <begin position="458"/>
        <end position="480"/>
    </location>
</feature>
<feature type="transmembrane region" description="Helical" evidence="7">
    <location>
        <begin position="378"/>
        <end position="400"/>
    </location>
</feature>
<protein>
    <submittedName>
        <fullName evidence="9">ABC transporter permease subunit</fullName>
    </submittedName>
</protein>
<dbReference type="InterPro" id="IPR050366">
    <property type="entry name" value="BP-dependent_transpt_permease"/>
</dbReference>
<name>A0ABU3NQD9_9CHLR</name>
<keyword evidence="6 7" id="KW-0472">Membrane</keyword>
<comment type="similarity">
    <text evidence="7">Belongs to the binding-protein-dependent transport system permease family.</text>
</comment>
<keyword evidence="4 7" id="KW-0812">Transmembrane</keyword>
<comment type="caution">
    <text evidence="9">The sequence shown here is derived from an EMBL/GenBank/DDBJ whole genome shotgun (WGS) entry which is preliminary data.</text>
</comment>
<feature type="transmembrane region" description="Helical" evidence="7">
    <location>
        <begin position="685"/>
        <end position="701"/>
    </location>
</feature>